<dbReference type="Gene3D" id="3.30.70.270">
    <property type="match status" value="1"/>
</dbReference>
<accession>A0A845G7A2</accession>
<organism evidence="6 7">
    <name type="scientific">Duganella vulcania</name>
    <dbReference type="NCBI Taxonomy" id="2692166"/>
    <lineage>
        <taxon>Bacteria</taxon>
        <taxon>Pseudomonadati</taxon>
        <taxon>Pseudomonadota</taxon>
        <taxon>Betaproteobacteria</taxon>
        <taxon>Burkholderiales</taxon>
        <taxon>Oxalobacteraceae</taxon>
        <taxon>Telluria group</taxon>
        <taxon>Duganella</taxon>
    </lineage>
</organism>
<dbReference type="Pfam" id="PF00990">
    <property type="entry name" value="GGDEF"/>
    <property type="match status" value="1"/>
</dbReference>
<evidence type="ECO:0000256" key="1">
    <source>
        <dbReference type="ARBA" id="ARBA00012528"/>
    </source>
</evidence>
<feature type="domain" description="Response regulatory" evidence="4">
    <location>
        <begin position="21"/>
        <end position="138"/>
    </location>
</feature>
<dbReference type="EC" id="2.7.7.65" evidence="1"/>
<dbReference type="SUPFAM" id="SSF55073">
    <property type="entry name" value="Nucleotide cyclase"/>
    <property type="match status" value="1"/>
</dbReference>
<evidence type="ECO:0000259" key="5">
    <source>
        <dbReference type="PROSITE" id="PS50887"/>
    </source>
</evidence>
<evidence type="ECO:0000256" key="2">
    <source>
        <dbReference type="ARBA" id="ARBA00034247"/>
    </source>
</evidence>
<comment type="caution">
    <text evidence="6">The sequence shown here is derived from an EMBL/GenBank/DDBJ whole genome shotgun (WGS) entry which is preliminary data.</text>
</comment>
<evidence type="ECO:0000313" key="7">
    <source>
        <dbReference type="Proteomes" id="UP000470302"/>
    </source>
</evidence>
<reference evidence="6 7" key="1">
    <citation type="submission" date="2020-01" db="EMBL/GenBank/DDBJ databases">
        <title>Novel species isolated from a subtropical stream in China.</title>
        <authorList>
            <person name="Lu H."/>
        </authorList>
    </citation>
    <scope>NUCLEOTIDE SEQUENCE [LARGE SCALE GENOMIC DNA]</scope>
    <source>
        <strain evidence="6 7">FT82W</strain>
    </source>
</reference>
<proteinExistence type="predicted"/>
<dbReference type="PROSITE" id="PS50887">
    <property type="entry name" value="GGDEF"/>
    <property type="match status" value="1"/>
</dbReference>
<name>A0A845G7A2_9BURK</name>
<dbReference type="InterPro" id="IPR050469">
    <property type="entry name" value="Diguanylate_Cyclase"/>
</dbReference>
<dbReference type="PROSITE" id="PS50110">
    <property type="entry name" value="RESPONSE_REGULATORY"/>
    <property type="match status" value="1"/>
</dbReference>
<dbReference type="GO" id="GO:0043709">
    <property type="term" value="P:cell adhesion involved in single-species biofilm formation"/>
    <property type="evidence" value="ECO:0007669"/>
    <property type="project" value="TreeGrafter"/>
</dbReference>
<dbReference type="GO" id="GO:0052621">
    <property type="term" value="F:diguanylate cyclase activity"/>
    <property type="evidence" value="ECO:0007669"/>
    <property type="project" value="UniProtKB-EC"/>
</dbReference>
<feature type="domain" description="GGDEF" evidence="5">
    <location>
        <begin position="202"/>
        <end position="340"/>
    </location>
</feature>
<dbReference type="SMART" id="SM00448">
    <property type="entry name" value="REC"/>
    <property type="match status" value="1"/>
</dbReference>
<dbReference type="InterPro" id="IPR029787">
    <property type="entry name" value="Nucleotide_cyclase"/>
</dbReference>
<comment type="catalytic activity">
    <reaction evidence="2">
        <text>2 GTP = 3',3'-c-di-GMP + 2 diphosphate</text>
        <dbReference type="Rhea" id="RHEA:24898"/>
        <dbReference type="ChEBI" id="CHEBI:33019"/>
        <dbReference type="ChEBI" id="CHEBI:37565"/>
        <dbReference type="ChEBI" id="CHEBI:58805"/>
        <dbReference type="EC" id="2.7.7.65"/>
    </reaction>
</comment>
<evidence type="ECO:0000256" key="3">
    <source>
        <dbReference type="PROSITE-ProRule" id="PRU00169"/>
    </source>
</evidence>
<dbReference type="AlphaFoldDB" id="A0A845G7A2"/>
<evidence type="ECO:0000259" key="4">
    <source>
        <dbReference type="PROSITE" id="PS50110"/>
    </source>
</evidence>
<dbReference type="GO" id="GO:0000160">
    <property type="term" value="P:phosphorelay signal transduction system"/>
    <property type="evidence" value="ECO:0007669"/>
    <property type="project" value="InterPro"/>
</dbReference>
<dbReference type="Proteomes" id="UP000470302">
    <property type="component" value="Unassembled WGS sequence"/>
</dbReference>
<sequence length="355" mass="39327">MSEAHLIAAEPEQSLTAFKARVLLVDDQLIIIEAVRRMLSGQDDIEFHSVSDASRALQSAMQWQPTVILQDLVMPDVDGFSLIQQYRAQEELRHVPVIVLSAKEDPKLKAHSFGTGANDYMVKLPDQLELLARIHYHSGAHVSRLQRDQAFRFLRESEQRLAEANLNLQKLAALDGLTGIANRRRFDECIRVEWQRGQRDKQPLTLLMCDVDFFKRYNDSFGHQAGDLCLKKVAAILTEHLKRPADLAARYGGEEFAIILPETPLTGALIVAESCRRHLEQLAIENPQGDTEFSTMTMSIGVASVVPSASSSVEQLIHQADQAMYAAKHGGRNRVMSAAALPGPPSASNQGKTAA</sequence>
<dbReference type="Gene3D" id="3.40.50.2300">
    <property type="match status" value="1"/>
</dbReference>
<dbReference type="FunFam" id="3.30.70.270:FF:000001">
    <property type="entry name" value="Diguanylate cyclase domain protein"/>
    <property type="match status" value="1"/>
</dbReference>
<dbReference type="InterPro" id="IPR043128">
    <property type="entry name" value="Rev_trsase/Diguanyl_cyclase"/>
</dbReference>
<dbReference type="CDD" id="cd01949">
    <property type="entry name" value="GGDEF"/>
    <property type="match status" value="1"/>
</dbReference>
<evidence type="ECO:0000313" key="6">
    <source>
        <dbReference type="EMBL" id="MYM89265.1"/>
    </source>
</evidence>
<dbReference type="GO" id="GO:1902201">
    <property type="term" value="P:negative regulation of bacterial-type flagellum-dependent cell motility"/>
    <property type="evidence" value="ECO:0007669"/>
    <property type="project" value="TreeGrafter"/>
</dbReference>
<dbReference type="PANTHER" id="PTHR45138:SF9">
    <property type="entry name" value="DIGUANYLATE CYCLASE DGCM-RELATED"/>
    <property type="match status" value="1"/>
</dbReference>
<keyword evidence="3" id="KW-0597">Phosphoprotein</keyword>
<dbReference type="EMBL" id="WWCW01000069">
    <property type="protein sequence ID" value="MYM89265.1"/>
    <property type="molecule type" value="Genomic_DNA"/>
</dbReference>
<dbReference type="SMART" id="SM00267">
    <property type="entry name" value="GGDEF"/>
    <property type="match status" value="1"/>
</dbReference>
<feature type="modified residue" description="4-aspartylphosphate" evidence="3">
    <location>
        <position position="71"/>
    </location>
</feature>
<dbReference type="InterPro" id="IPR000160">
    <property type="entry name" value="GGDEF_dom"/>
</dbReference>
<dbReference type="RefSeq" id="WP_161098213.1">
    <property type="nucleotide sequence ID" value="NZ_WWCW01000069.1"/>
</dbReference>
<dbReference type="SUPFAM" id="SSF52172">
    <property type="entry name" value="CheY-like"/>
    <property type="match status" value="1"/>
</dbReference>
<dbReference type="NCBIfam" id="TIGR00254">
    <property type="entry name" value="GGDEF"/>
    <property type="match status" value="1"/>
</dbReference>
<dbReference type="PANTHER" id="PTHR45138">
    <property type="entry name" value="REGULATORY COMPONENTS OF SENSORY TRANSDUCTION SYSTEM"/>
    <property type="match status" value="1"/>
</dbReference>
<dbReference type="InterPro" id="IPR001789">
    <property type="entry name" value="Sig_transdc_resp-reg_receiver"/>
</dbReference>
<protein>
    <recommendedName>
        <fullName evidence="1">diguanylate cyclase</fullName>
        <ecNumber evidence="1">2.7.7.65</ecNumber>
    </recommendedName>
</protein>
<dbReference type="InterPro" id="IPR011006">
    <property type="entry name" value="CheY-like_superfamily"/>
</dbReference>
<dbReference type="GO" id="GO:0005886">
    <property type="term" value="C:plasma membrane"/>
    <property type="evidence" value="ECO:0007669"/>
    <property type="project" value="TreeGrafter"/>
</dbReference>
<gene>
    <name evidence="6" type="ORF">GTP91_19065</name>
</gene>
<dbReference type="Pfam" id="PF00072">
    <property type="entry name" value="Response_reg"/>
    <property type="match status" value="1"/>
</dbReference>